<organism evidence="2 3">
    <name type="scientific">Actinomadura rubrisoli</name>
    <dbReference type="NCBI Taxonomy" id="2530368"/>
    <lineage>
        <taxon>Bacteria</taxon>
        <taxon>Bacillati</taxon>
        <taxon>Actinomycetota</taxon>
        <taxon>Actinomycetes</taxon>
        <taxon>Streptosporangiales</taxon>
        <taxon>Thermomonosporaceae</taxon>
        <taxon>Actinomadura</taxon>
    </lineage>
</organism>
<dbReference type="EMBL" id="SMKU01000049">
    <property type="protein sequence ID" value="TDD90784.1"/>
    <property type="molecule type" value="Genomic_DNA"/>
</dbReference>
<accession>A0A4R5C1V9</accession>
<dbReference type="OrthoDB" id="3197444at2"/>
<dbReference type="AlphaFoldDB" id="A0A4R5C1V9"/>
<evidence type="ECO:0000313" key="3">
    <source>
        <dbReference type="Proteomes" id="UP000294513"/>
    </source>
</evidence>
<feature type="compositionally biased region" description="Basic and acidic residues" evidence="1">
    <location>
        <begin position="412"/>
        <end position="438"/>
    </location>
</feature>
<feature type="compositionally biased region" description="Basic and acidic residues" evidence="1">
    <location>
        <begin position="299"/>
        <end position="321"/>
    </location>
</feature>
<feature type="region of interest" description="Disordered" evidence="1">
    <location>
        <begin position="297"/>
        <end position="449"/>
    </location>
</feature>
<reference evidence="2 3" key="1">
    <citation type="submission" date="2019-03" db="EMBL/GenBank/DDBJ databases">
        <title>Draft genome sequences of novel Actinobacteria.</title>
        <authorList>
            <person name="Sahin N."/>
            <person name="Ay H."/>
            <person name="Saygin H."/>
        </authorList>
    </citation>
    <scope>NUCLEOTIDE SEQUENCE [LARGE SCALE GENOMIC DNA]</scope>
    <source>
        <strain evidence="2 3">H3C3</strain>
    </source>
</reference>
<keyword evidence="3" id="KW-1185">Reference proteome</keyword>
<dbReference type="InterPro" id="IPR009319">
    <property type="entry name" value="Phage_A118_VSP1"/>
</dbReference>
<evidence type="ECO:0000256" key="1">
    <source>
        <dbReference type="SAM" id="MobiDB-lite"/>
    </source>
</evidence>
<evidence type="ECO:0008006" key="4">
    <source>
        <dbReference type="Google" id="ProtNLM"/>
    </source>
</evidence>
<dbReference type="Proteomes" id="UP000294513">
    <property type="component" value="Unassembled WGS sequence"/>
</dbReference>
<sequence length="650" mass="72115">MAVDADLVDGIAASVADIYREAETSLVRLVARHLDADLDSPAAEQRLTTVQALRRGAQAVIASLEADSGPALRDGLARSYRHGWSNATAGLPERFFPRSGIGQAARAAARERSGTGFVEALAAALHRDFGKVTGNVLRNVEDAFRSVQAAAAARILTGAQTRRQAAQAAWQRLVDRGLMSFTDRAGRRWRLSSYVEMATRTNAQRAATTGQVDRLDSIGVNLVLVSNAPQECPKCRPFEGKILRTDAGPLEIRVEHPTRDGVMTTVEVYATLDDARSRGLFHPNCRHSVSVYLPGISKLPDRPTADPEGHKARERQREFERRIRRQKERAEATLTPEAKKAANAHVRKAQADLRDHLAAHPKLKRLRYREQPGAGNIPPRRGGPTDPAGDLGPPTEPTLDGGPAARPPSRTRRVDDRDRPPVDDRRPGPDQPELERPPGPDPRNLPNEQLEQRLMDLMSGEDPVEFERVAAEIDRRDALARAAEARRVANRERAARRREQRQDEQGRRMEELLAAGIPEEEAVAEVYGIAIETQRRGRAIADLREQGYSGKGFEDLARASYKDLIHRQWLAAENATRGQLVTPEGRAHSIDPVRLFSGPESYARRWASDELKGWWDRHGRMTFAEWKEQLIGDSGAIRRLRESGGGDFLA</sequence>
<evidence type="ECO:0000313" key="2">
    <source>
        <dbReference type="EMBL" id="TDD90784.1"/>
    </source>
</evidence>
<feature type="compositionally biased region" description="Basic and acidic residues" evidence="1">
    <location>
        <begin position="349"/>
        <end position="358"/>
    </location>
</feature>
<name>A0A4R5C1V9_9ACTN</name>
<protein>
    <recommendedName>
        <fullName evidence="4">Phage capsid protein</fullName>
    </recommendedName>
</protein>
<proteinExistence type="predicted"/>
<comment type="caution">
    <text evidence="2">The sequence shown here is derived from an EMBL/GenBank/DDBJ whole genome shotgun (WGS) entry which is preliminary data.</text>
</comment>
<dbReference type="RefSeq" id="WP_131892698.1">
    <property type="nucleotide sequence ID" value="NZ_SMKU01000049.1"/>
</dbReference>
<dbReference type="GO" id="GO:0005198">
    <property type="term" value="F:structural molecule activity"/>
    <property type="evidence" value="ECO:0007669"/>
    <property type="project" value="InterPro"/>
</dbReference>
<gene>
    <name evidence="2" type="ORF">E1298_12855</name>
</gene>
<dbReference type="Pfam" id="PF06152">
    <property type="entry name" value="Phage_min_cap2"/>
    <property type="match status" value="1"/>
</dbReference>
<feature type="region of interest" description="Disordered" evidence="1">
    <location>
        <begin position="486"/>
        <end position="507"/>
    </location>
</feature>